<evidence type="ECO:0008006" key="4">
    <source>
        <dbReference type="Google" id="ProtNLM"/>
    </source>
</evidence>
<reference evidence="3" key="1">
    <citation type="submission" date="2011-07" db="EMBL/GenBank/DDBJ databases">
        <authorList>
            <consortium name="Caenorhabditis brenneri Sequencing and Analysis Consortium"/>
            <person name="Wilson R.K."/>
        </authorList>
    </citation>
    <scope>NUCLEOTIDE SEQUENCE [LARGE SCALE GENOMIC DNA]</scope>
    <source>
        <strain evidence="3">PB2801</strain>
    </source>
</reference>
<keyword evidence="1" id="KW-0732">Signal</keyword>
<evidence type="ECO:0000313" key="3">
    <source>
        <dbReference type="Proteomes" id="UP000008068"/>
    </source>
</evidence>
<evidence type="ECO:0000313" key="2">
    <source>
        <dbReference type="EMBL" id="EGT56766.1"/>
    </source>
</evidence>
<accession>G0NB62</accession>
<protein>
    <recommendedName>
        <fullName evidence="4">Saposin B-type domain-containing protein</fullName>
    </recommendedName>
</protein>
<proteinExistence type="predicted"/>
<dbReference type="EMBL" id="GL379856">
    <property type="protein sequence ID" value="EGT56766.1"/>
    <property type="molecule type" value="Genomic_DNA"/>
</dbReference>
<dbReference type="HOGENOM" id="CLU_1898061_0_0_1"/>
<evidence type="ECO:0000256" key="1">
    <source>
        <dbReference type="SAM" id="SignalP"/>
    </source>
</evidence>
<organism evidence="3">
    <name type="scientific">Caenorhabditis brenneri</name>
    <name type="common">Nematode worm</name>
    <dbReference type="NCBI Taxonomy" id="135651"/>
    <lineage>
        <taxon>Eukaryota</taxon>
        <taxon>Metazoa</taxon>
        <taxon>Ecdysozoa</taxon>
        <taxon>Nematoda</taxon>
        <taxon>Chromadorea</taxon>
        <taxon>Rhabditida</taxon>
        <taxon>Rhabditina</taxon>
        <taxon>Rhabditomorpha</taxon>
        <taxon>Rhabditoidea</taxon>
        <taxon>Rhabditidae</taxon>
        <taxon>Peloderinae</taxon>
        <taxon>Caenorhabditis</taxon>
    </lineage>
</organism>
<feature type="chain" id="PRO_5003404833" description="Saposin B-type domain-containing protein" evidence="1">
    <location>
        <begin position="18"/>
        <end position="134"/>
    </location>
</feature>
<gene>
    <name evidence="2" type="ORF">CAEBREN_03264</name>
</gene>
<feature type="signal peptide" evidence="1">
    <location>
        <begin position="1"/>
        <end position="17"/>
    </location>
</feature>
<name>G0NB62_CAEBE</name>
<dbReference type="Proteomes" id="UP000008068">
    <property type="component" value="Unassembled WGS sequence"/>
</dbReference>
<sequence>MWVKATLLLFSIAIISAVKSDFCLKVSAGTCELTEDEKGKELEKNHWSCTHCKNFLDNLREILFVPIPELNQVLMKIFCPSEEEKCQSSFKDIILIQGALGEFLKNHVCYFYLETPAITQNTSEQVCAKMDCVP</sequence>
<dbReference type="eggNOG" id="ENOG502TK91">
    <property type="taxonomic scope" value="Eukaryota"/>
</dbReference>
<dbReference type="AlphaFoldDB" id="G0NB62"/>
<dbReference type="InParanoid" id="G0NB62"/>
<keyword evidence="3" id="KW-1185">Reference proteome</keyword>